<evidence type="ECO:0000313" key="3">
    <source>
        <dbReference type="Proteomes" id="UP000186268"/>
    </source>
</evidence>
<dbReference type="AlphaFoldDB" id="A0A1Q5TQV8"/>
<evidence type="ECO:0000313" key="2">
    <source>
        <dbReference type="EMBL" id="OKP02618.1"/>
    </source>
</evidence>
<accession>A0A1Q5TQV8</accession>
<keyword evidence="3" id="KW-1185">Reference proteome</keyword>
<reference evidence="2 3" key="1">
    <citation type="submission" date="2016-09" db="EMBL/GenBank/DDBJ databases">
        <title>Xenorhabdus thuongxuanensis sp. nov. and Xenorhabdus eapokensis sp. nov., isolated from Steinernema species.</title>
        <authorList>
            <person name="Kaempfer P."/>
            <person name="Tobias N.J."/>
            <person name="Phan Ke L."/>
            <person name="Bode H.B."/>
            <person name="Glaeser S.P."/>
        </authorList>
    </citation>
    <scope>NUCLEOTIDE SEQUENCE [LARGE SCALE GENOMIC DNA]</scope>
    <source>
        <strain evidence="2 3">DL20</strain>
    </source>
</reference>
<gene>
    <name evidence="2" type="ORF">Xedl_02269</name>
</gene>
<sequence>MRLIQLVPIALCIMIPFSAHSKSIDDFFDKNTALRNDVFTKEAVYDQAMVFALADINRTEPTALPTNTLLKKFMDKNGYNYALLGMRVLKSVCKDNDVMEINNLTERECKIIFSYKEK</sequence>
<organism evidence="2 3">
    <name type="scientific">Xenorhabdus eapokensis</name>
    <dbReference type="NCBI Taxonomy" id="1873482"/>
    <lineage>
        <taxon>Bacteria</taxon>
        <taxon>Pseudomonadati</taxon>
        <taxon>Pseudomonadota</taxon>
        <taxon>Gammaproteobacteria</taxon>
        <taxon>Enterobacterales</taxon>
        <taxon>Morganellaceae</taxon>
        <taxon>Xenorhabdus</taxon>
    </lineage>
</organism>
<dbReference type="STRING" id="1873482.Xedl_02269"/>
<comment type="caution">
    <text evidence="2">The sequence shown here is derived from an EMBL/GenBank/DDBJ whole genome shotgun (WGS) entry which is preliminary data.</text>
</comment>
<keyword evidence="1" id="KW-0732">Signal</keyword>
<feature type="chain" id="PRO_5010368746" evidence="1">
    <location>
        <begin position="22"/>
        <end position="118"/>
    </location>
</feature>
<dbReference type="RefSeq" id="WP_074023787.1">
    <property type="nucleotide sequence ID" value="NZ_CAWNAG010000046.1"/>
</dbReference>
<dbReference type="EMBL" id="MKGQ01000014">
    <property type="protein sequence ID" value="OKP02618.1"/>
    <property type="molecule type" value="Genomic_DNA"/>
</dbReference>
<feature type="signal peptide" evidence="1">
    <location>
        <begin position="1"/>
        <end position="21"/>
    </location>
</feature>
<evidence type="ECO:0000256" key="1">
    <source>
        <dbReference type="SAM" id="SignalP"/>
    </source>
</evidence>
<proteinExistence type="predicted"/>
<dbReference type="OrthoDB" id="6467032at2"/>
<name>A0A1Q5TQV8_9GAMM</name>
<dbReference type="Proteomes" id="UP000186268">
    <property type="component" value="Unassembled WGS sequence"/>
</dbReference>
<protein>
    <submittedName>
        <fullName evidence="2">Uncharacterized protein</fullName>
    </submittedName>
</protein>